<keyword evidence="2" id="KW-0732">Signal</keyword>
<proteinExistence type="inferred from homology"/>
<comment type="caution">
    <text evidence="4">The sequence shown here is derived from an EMBL/GenBank/DDBJ whole genome shotgun (WGS) entry which is preliminary data.</text>
</comment>
<dbReference type="Proteomes" id="UP001500622">
    <property type="component" value="Unassembled WGS sequence"/>
</dbReference>
<evidence type="ECO:0000256" key="1">
    <source>
        <dbReference type="RuleBase" id="RU000411"/>
    </source>
</evidence>
<feature type="signal peptide" evidence="2">
    <location>
        <begin position="1"/>
        <end position="26"/>
    </location>
</feature>
<dbReference type="InterPro" id="IPR023796">
    <property type="entry name" value="Serpin_dom"/>
</dbReference>
<feature type="chain" id="PRO_5045707490" evidence="2">
    <location>
        <begin position="27"/>
        <end position="429"/>
    </location>
</feature>
<protein>
    <submittedName>
        <fullName evidence="4">Serpin family protein</fullName>
    </submittedName>
</protein>
<dbReference type="SMART" id="SM00093">
    <property type="entry name" value="SERPIN"/>
    <property type="match status" value="1"/>
</dbReference>
<dbReference type="PANTHER" id="PTHR11461">
    <property type="entry name" value="SERINE PROTEASE INHIBITOR, SERPIN"/>
    <property type="match status" value="1"/>
</dbReference>
<keyword evidence="5" id="KW-1185">Reference proteome</keyword>
<dbReference type="Pfam" id="PF00079">
    <property type="entry name" value="Serpin"/>
    <property type="match status" value="1"/>
</dbReference>
<dbReference type="EMBL" id="BAABGN010000013">
    <property type="protein sequence ID" value="GAA4433278.1"/>
    <property type="molecule type" value="Genomic_DNA"/>
</dbReference>
<dbReference type="InterPro" id="IPR042185">
    <property type="entry name" value="Serpin_sf_2"/>
</dbReference>
<dbReference type="InterPro" id="IPR000215">
    <property type="entry name" value="Serpin_fam"/>
</dbReference>
<dbReference type="InterPro" id="IPR036186">
    <property type="entry name" value="Serpin_sf"/>
</dbReference>
<dbReference type="CDD" id="cd19590">
    <property type="entry name" value="serpin_thermopin-like"/>
    <property type="match status" value="1"/>
</dbReference>
<reference evidence="5" key="1">
    <citation type="journal article" date="2019" name="Int. J. Syst. Evol. Microbiol.">
        <title>The Global Catalogue of Microorganisms (GCM) 10K type strain sequencing project: providing services to taxonomists for standard genome sequencing and annotation.</title>
        <authorList>
            <consortium name="The Broad Institute Genomics Platform"/>
            <consortium name="The Broad Institute Genome Sequencing Center for Infectious Disease"/>
            <person name="Wu L."/>
            <person name="Ma J."/>
        </authorList>
    </citation>
    <scope>NUCLEOTIDE SEQUENCE [LARGE SCALE GENOMIC DNA]</scope>
    <source>
        <strain evidence="5">JCM 17810</strain>
    </source>
</reference>
<evidence type="ECO:0000313" key="4">
    <source>
        <dbReference type="EMBL" id="GAA4433278.1"/>
    </source>
</evidence>
<gene>
    <name evidence="4" type="ORF">GCM10023169_40080</name>
</gene>
<sequence>MNRPRRRALRPAVATVAGVTAISVLAACSGAQGTELRSDAEHEALAVDDAGAVPDAVAATTELGAGLLAAGKPGENQVISPASITIALAMLAEGARGEAAEALDEVLGGAGQDRTDAYNALQAAVLEHDGDPAVAGEDELPERPLAHLANGIVIHQGFPVEPDYLDAIARGFDAGARVAELSDASGKEVLDTWVKEHTGGLIESSAIEPSPDLVLVLQNAVLLAARWASPFAEGATSDAPFTTATGERVEVETMSQTLEAAYGEVGGTQAGEMTAVRLPYTEAFAMDVVLPAEGTDPATVAAEDWAAVDEVLAGPATTQVRLRLPTLDLKTEAELREPLSELGLGPVFRPGADLSGIAPGVAVSGVAHQATVSVDEAGTVAAAVTEIPMVISAPLVEAEMSVDRPFALRIVHVETGLPLFLGAINDPRG</sequence>
<name>A0ABP8LNS9_9MICO</name>
<dbReference type="PANTHER" id="PTHR11461:SF211">
    <property type="entry name" value="GH10112P-RELATED"/>
    <property type="match status" value="1"/>
</dbReference>
<dbReference type="RefSeq" id="WP_345218831.1">
    <property type="nucleotide sequence ID" value="NZ_BAABGN010000013.1"/>
</dbReference>
<dbReference type="Gene3D" id="3.30.497.10">
    <property type="entry name" value="Antithrombin, subunit I, domain 2"/>
    <property type="match status" value="1"/>
</dbReference>
<dbReference type="Gene3D" id="2.30.39.10">
    <property type="entry name" value="Alpha-1-antitrypsin, domain 1"/>
    <property type="match status" value="1"/>
</dbReference>
<feature type="domain" description="Serpin" evidence="3">
    <location>
        <begin position="67"/>
        <end position="427"/>
    </location>
</feature>
<dbReference type="SUPFAM" id="SSF56574">
    <property type="entry name" value="Serpins"/>
    <property type="match status" value="1"/>
</dbReference>
<comment type="similarity">
    <text evidence="1">Belongs to the serpin family.</text>
</comment>
<evidence type="ECO:0000259" key="3">
    <source>
        <dbReference type="SMART" id="SM00093"/>
    </source>
</evidence>
<accession>A0ABP8LNS9</accession>
<organism evidence="4 5">
    <name type="scientific">Georgenia halophila</name>
    <dbReference type="NCBI Taxonomy" id="620889"/>
    <lineage>
        <taxon>Bacteria</taxon>
        <taxon>Bacillati</taxon>
        <taxon>Actinomycetota</taxon>
        <taxon>Actinomycetes</taxon>
        <taxon>Micrococcales</taxon>
        <taxon>Bogoriellaceae</taxon>
        <taxon>Georgenia</taxon>
    </lineage>
</organism>
<dbReference type="InterPro" id="IPR042178">
    <property type="entry name" value="Serpin_sf_1"/>
</dbReference>
<dbReference type="PROSITE" id="PS51257">
    <property type="entry name" value="PROKAR_LIPOPROTEIN"/>
    <property type="match status" value="1"/>
</dbReference>
<evidence type="ECO:0000256" key="2">
    <source>
        <dbReference type="SAM" id="SignalP"/>
    </source>
</evidence>
<evidence type="ECO:0000313" key="5">
    <source>
        <dbReference type="Proteomes" id="UP001500622"/>
    </source>
</evidence>